<accession>K4IFG3</accession>
<proteinExistence type="predicted"/>
<sequence>MIKYIGLLFFLYSVTASSQYHHSIPVSEGIEEKVFIHLNKPVFSLTDTLWFKAYVTNQNNAPSFSTTLLYVNLLNQRQDLIATQRIHIKNGVGYGQIEFELLPPGEYYIQGYTNFMRNFDNGYIFEKKIKIVADAQEILSTSSSRYFTKIAIEGGFFLENAQTTVALQLQDNGKGINYQAKILNSKKDEIASFDTSHAGLAKSSFYYQQNETYIAVVKVKETILEIELPKAKKTGLLMIVENTNDSLIKVHLKTNSATLKEKKGNDYELRNGIGHLQFKLQDTTQAIAELYTHQFKHGINKLVLYKNGQPVSQRKIYVHKSNSIPKIDLQKVASADQDSIAFRVKLTNQNQPLKANVSLSVLASNHSLSYADKSISGALLFTPLLKENVELINCVEDIESPNCKYYLDLVLLMQGTSIDSIGDFKKFKDTISYEWEVGIKLKGRIEGELKTHTLALLTNYDLLIDKIVLKHKREFQFDSLLVYNSDTLKLAFLDLGASLMRPDNLVIDVLEEKSSPPVLKSLKTTTTREQDKIGDLDYSAFQNNTTVLDEVLLLGKAKSERKERREMLLKKYSSIVWDIGKYFELELLEFYPFYKDDVLSFLAFKENVELRRNKNGEYYLIRAGKESELYIDGEVKANFDLLHVNLNMRDVESIMVQPLGGSRVYQVFTTEDYKRNLVRLYQKQVIKEAYQKPKPYSPPKQINLEQDLIPVEIDWKPVLKTNDFGEVYFKIPKSEIFKYYHLQFEGFSRSGILILKDFKISQ</sequence>
<dbReference type="HOGENOM" id="CLU_365961_0_0_10"/>
<evidence type="ECO:0000313" key="2">
    <source>
        <dbReference type="Proteomes" id="UP000008514"/>
    </source>
</evidence>
<reference evidence="1" key="1">
    <citation type="submission" date="2006-03" db="EMBL/GenBank/DDBJ databases">
        <authorList>
            <person name="Bowman J."/>
            <person name="Ferriera S."/>
            <person name="Johnson J."/>
            <person name="Kravitz S."/>
            <person name="Halpern A."/>
            <person name="Remington K."/>
            <person name="Beeson K."/>
            <person name="Tran B."/>
            <person name="Rogers Y.-H."/>
            <person name="Friedman R."/>
            <person name="Venter J.C."/>
        </authorList>
    </citation>
    <scope>NUCLEOTIDE SEQUENCE [LARGE SCALE GENOMIC DNA]</scope>
    <source>
        <strain evidence="1">ATCC 700755</strain>
    </source>
</reference>
<dbReference type="KEGG" id="ptq:P700755_000833"/>
<keyword evidence="2" id="KW-1185">Reference proteome</keyword>
<dbReference type="AlphaFoldDB" id="K4IFG3"/>
<dbReference type="STRING" id="313595.P700755_000833"/>
<dbReference type="eggNOG" id="COG2373">
    <property type="taxonomic scope" value="Bacteria"/>
</dbReference>
<protein>
    <submittedName>
        <fullName evidence="1">Uncharacterized protein</fullName>
    </submittedName>
</protein>
<reference evidence="1" key="2">
    <citation type="submission" date="2012-09" db="EMBL/GenBank/DDBJ databases">
        <title>The complete sequence of Psychroflexus torquis an extreme psychrophile from sea-ice that is stimulated by light.</title>
        <authorList>
            <person name="Feng S."/>
            <person name="Powell S.M."/>
            <person name="Bowman J.P."/>
        </authorList>
    </citation>
    <scope>NUCLEOTIDE SEQUENCE [LARGE SCALE GENOMIC DNA]</scope>
    <source>
        <strain evidence="1">ATCC 700755</strain>
    </source>
</reference>
<dbReference type="EMBL" id="CP003879">
    <property type="protein sequence ID" value="AFU67826.1"/>
    <property type="molecule type" value="Genomic_DNA"/>
</dbReference>
<evidence type="ECO:0000313" key="1">
    <source>
        <dbReference type="EMBL" id="AFU67826.1"/>
    </source>
</evidence>
<name>K4IFG3_PSYTT</name>
<organism evidence="1 2">
    <name type="scientific">Psychroflexus torquis (strain ATCC 700755 / CIP 106069 / ACAM 623)</name>
    <dbReference type="NCBI Taxonomy" id="313595"/>
    <lineage>
        <taxon>Bacteria</taxon>
        <taxon>Pseudomonadati</taxon>
        <taxon>Bacteroidota</taxon>
        <taxon>Flavobacteriia</taxon>
        <taxon>Flavobacteriales</taxon>
        <taxon>Flavobacteriaceae</taxon>
        <taxon>Psychroflexus</taxon>
    </lineage>
</organism>
<dbReference type="Proteomes" id="UP000008514">
    <property type="component" value="Chromosome"/>
</dbReference>
<dbReference type="OrthoDB" id="679547at2"/>
<gene>
    <name evidence="1" type="ordered locus">P700755_000833</name>
</gene>
<dbReference type="RefSeq" id="WP_015023443.1">
    <property type="nucleotide sequence ID" value="NC_018721.1"/>
</dbReference>